<evidence type="ECO:0000313" key="1">
    <source>
        <dbReference type="EMBL" id="MQM06313.1"/>
    </source>
</evidence>
<accession>A0A843W5I6</accession>
<evidence type="ECO:0000313" key="2">
    <source>
        <dbReference type="Proteomes" id="UP000652761"/>
    </source>
</evidence>
<name>A0A843W5I6_COLES</name>
<comment type="caution">
    <text evidence="1">The sequence shown here is derived from an EMBL/GenBank/DDBJ whole genome shotgun (WGS) entry which is preliminary data.</text>
</comment>
<keyword evidence="2" id="KW-1185">Reference proteome</keyword>
<proteinExistence type="predicted"/>
<dbReference type="AlphaFoldDB" id="A0A843W5I6"/>
<dbReference type="EMBL" id="NMUH01003600">
    <property type="protein sequence ID" value="MQM06313.1"/>
    <property type="molecule type" value="Genomic_DNA"/>
</dbReference>
<dbReference type="Proteomes" id="UP000652761">
    <property type="component" value="Unassembled WGS sequence"/>
</dbReference>
<sequence>MDANHPPIGWGDITTHSPHPMGGWVCCKPPPWRDDDDFGIFRHRELRRRAVIELTLLFSGDLFHIPYHPGFGFLRHRLPFPLEIKPRESILDYL</sequence>
<reference evidence="1" key="1">
    <citation type="submission" date="2017-07" db="EMBL/GenBank/DDBJ databases">
        <title>Taro Niue Genome Assembly and Annotation.</title>
        <authorList>
            <person name="Atibalentja N."/>
            <person name="Keating K."/>
            <person name="Fields C.J."/>
        </authorList>
    </citation>
    <scope>NUCLEOTIDE SEQUENCE</scope>
    <source>
        <strain evidence="1">Niue_2</strain>
        <tissue evidence="1">Leaf</tissue>
    </source>
</reference>
<gene>
    <name evidence="1" type="ORF">Taro_039139</name>
</gene>
<organism evidence="1 2">
    <name type="scientific">Colocasia esculenta</name>
    <name type="common">Wild taro</name>
    <name type="synonym">Arum esculentum</name>
    <dbReference type="NCBI Taxonomy" id="4460"/>
    <lineage>
        <taxon>Eukaryota</taxon>
        <taxon>Viridiplantae</taxon>
        <taxon>Streptophyta</taxon>
        <taxon>Embryophyta</taxon>
        <taxon>Tracheophyta</taxon>
        <taxon>Spermatophyta</taxon>
        <taxon>Magnoliopsida</taxon>
        <taxon>Liliopsida</taxon>
        <taxon>Araceae</taxon>
        <taxon>Aroideae</taxon>
        <taxon>Colocasieae</taxon>
        <taxon>Colocasia</taxon>
    </lineage>
</organism>
<protein>
    <submittedName>
        <fullName evidence="1">Uncharacterized protein</fullName>
    </submittedName>
</protein>